<accession>Q0AQF8</accession>
<feature type="region of interest" description="Disordered" evidence="1">
    <location>
        <begin position="59"/>
        <end position="81"/>
    </location>
</feature>
<dbReference type="AlphaFoldDB" id="Q0AQF8"/>
<dbReference type="EMBL" id="CP000449">
    <property type="protein sequence ID" value="ABI65479.1"/>
    <property type="molecule type" value="Genomic_DNA"/>
</dbReference>
<evidence type="ECO:0000313" key="2">
    <source>
        <dbReference type="EMBL" id="ABI65479.1"/>
    </source>
</evidence>
<keyword evidence="3" id="KW-1185">Reference proteome</keyword>
<dbReference type="Proteomes" id="UP000001964">
    <property type="component" value="Chromosome"/>
</dbReference>
<name>Q0AQF8_MARMM</name>
<evidence type="ECO:0000313" key="3">
    <source>
        <dbReference type="Proteomes" id="UP000001964"/>
    </source>
</evidence>
<evidence type="ECO:0000256" key="1">
    <source>
        <dbReference type="SAM" id="MobiDB-lite"/>
    </source>
</evidence>
<dbReference type="HOGENOM" id="CLU_2569789_0_0_5"/>
<protein>
    <submittedName>
        <fullName evidence="2">Uncharacterized protein</fullName>
    </submittedName>
</protein>
<gene>
    <name evidence="2" type="ordered locus">Mmar10_1186</name>
</gene>
<organism evidence="2 3">
    <name type="scientific">Maricaulis maris (strain MCS10)</name>
    <name type="common">Caulobacter maris</name>
    <dbReference type="NCBI Taxonomy" id="394221"/>
    <lineage>
        <taxon>Bacteria</taxon>
        <taxon>Pseudomonadati</taxon>
        <taxon>Pseudomonadota</taxon>
        <taxon>Alphaproteobacteria</taxon>
        <taxon>Maricaulales</taxon>
        <taxon>Maricaulaceae</taxon>
        <taxon>Maricaulis</taxon>
    </lineage>
</organism>
<dbReference type="RefSeq" id="WP_011643126.1">
    <property type="nucleotide sequence ID" value="NC_008347.1"/>
</dbReference>
<dbReference type="KEGG" id="mmr:Mmar10_1186"/>
<sequence>MSEPVYSDLLKVTPVAPKTRAEITDTMVRTKLDKETDERQAKIRKLRQARLAMEAKAAAAAAKPAAPKKVRAKPPKFANKS</sequence>
<reference evidence="2 3" key="1">
    <citation type="submission" date="2006-08" db="EMBL/GenBank/DDBJ databases">
        <title>Complete sequence of Maricaulis maris MCS10.</title>
        <authorList>
            <consortium name="US DOE Joint Genome Institute"/>
            <person name="Copeland A."/>
            <person name="Lucas S."/>
            <person name="Lapidus A."/>
            <person name="Barry K."/>
            <person name="Detter J.C."/>
            <person name="Glavina del Rio T."/>
            <person name="Hammon N."/>
            <person name="Israni S."/>
            <person name="Dalin E."/>
            <person name="Tice H."/>
            <person name="Pitluck S."/>
            <person name="Saunders E."/>
            <person name="Brettin T."/>
            <person name="Bruce D."/>
            <person name="Han C."/>
            <person name="Tapia R."/>
            <person name="Gilna P."/>
            <person name="Schmutz J."/>
            <person name="Larimer F."/>
            <person name="Land M."/>
            <person name="Hauser L."/>
            <person name="Kyrpides N."/>
            <person name="Mikhailova N."/>
            <person name="Viollier P."/>
            <person name="Stephens C."/>
            <person name="Richardson P."/>
        </authorList>
    </citation>
    <scope>NUCLEOTIDE SEQUENCE [LARGE SCALE GENOMIC DNA]</scope>
    <source>
        <strain evidence="2 3">MCS10</strain>
    </source>
</reference>
<proteinExistence type="predicted"/>